<dbReference type="Pfam" id="PF04181">
    <property type="entry name" value="RPAP2_Rtr1"/>
    <property type="match status" value="1"/>
</dbReference>
<dbReference type="Gene3D" id="1.25.40.820">
    <property type="match status" value="1"/>
</dbReference>
<dbReference type="EMBL" id="JAPDFR010000005">
    <property type="protein sequence ID" value="KAK0386130.1"/>
    <property type="molecule type" value="Genomic_DNA"/>
</dbReference>
<evidence type="ECO:0000256" key="11">
    <source>
        <dbReference type="PROSITE-ProRule" id="PRU00812"/>
    </source>
</evidence>
<comment type="catalytic activity">
    <reaction evidence="9 12">
        <text>O-phospho-L-seryl-[protein] + H2O = L-seryl-[protein] + phosphate</text>
        <dbReference type="Rhea" id="RHEA:20629"/>
        <dbReference type="Rhea" id="RHEA-COMP:9863"/>
        <dbReference type="Rhea" id="RHEA-COMP:11604"/>
        <dbReference type="ChEBI" id="CHEBI:15377"/>
        <dbReference type="ChEBI" id="CHEBI:29999"/>
        <dbReference type="ChEBI" id="CHEBI:43474"/>
        <dbReference type="ChEBI" id="CHEBI:83421"/>
        <dbReference type="EC" id="3.1.3.16"/>
    </reaction>
</comment>
<dbReference type="AlphaFoldDB" id="A0AA39GF15"/>
<proteinExistence type="inferred from homology"/>
<evidence type="ECO:0000256" key="7">
    <source>
        <dbReference type="ARBA" id="ARBA00022912"/>
    </source>
</evidence>
<dbReference type="InterPro" id="IPR039693">
    <property type="entry name" value="Rtr1/RPAP2"/>
</dbReference>
<gene>
    <name evidence="15" type="ORF">NLU13_5967</name>
</gene>
<protein>
    <recommendedName>
        <fullName evidence="12">RNA polymerase II subunit B1 CTD phosphatase RPAP2 homolog</fullName>
        <ecNumber evidence="12">3.1.3.16</ecNumber>
    </recommendedName>
</protein>
<evidence type="ECO:0000256" key="3">
    <source>
        <dbReference type="ARBA" id="ARBA00022723"/>
    </source>
</evidence>
<evidence type="ECO:0000256" key="5">
    <source>
        <dbReference type="ARBA" id="ARBA00022801"/>
    </source>
</evidence>
<keyword evidence="3 12" id="KW-0479">Metal-binding</keyword>
<dbReference type="EC" id="3.1.3.16" evidence="12"/>
<dbReference type="InterPro" id="IPR038534">
    <property type="entry name" value="Rtr1/RPAP2_sf"/>
</dbReference>
<keyword evidence="16" id="KW-1185">Reference proteome</keyword>
<evidence type="ECO:0000256" key="13">
    <source>
        <dbReference type="SAM" id="MobiDB-lite"/>
    </source>
</evidence>
<keyword evidence="8 12" id="KW-0539">Nucleus</keyword>
<dbReference type="GO" id="GO:0005634">
    <property type="term" value="C:nucleus"/>
    <property type="evidence" value="ECO:0007669"/>
    <property type="project" value="UniProtKB-SubCell"/>
</dbReference>
<evidence type="ECO:0000313" key="16">
    <source>
        <dbReference type="Proteomes" id="UP001175261"/>
    </source>
</evidence>
<keyword evidence="5 12" id="KW-0378">Hydrolase</keyword>
<dbReference type="PROSITE" id="PS51479">
    <property type="entry name" value="ZF_RTR1"/>
    <property type="match status" value="1"/>
</dbReference>
<dbReference type="GO" id="GO:0005737">
    <property type="term" value="C:cytoplasm"/>
    <property type="evidence" value="ECO:0007669"/>
    <property type="project" value="TreeGrafter"/>
</dbReference>
<accession>A0AA39GF15</accession>
<feature type="compositionally biased region" description="Basic and acidic residues" evidence="13">
    <location>
        <begin position="11"/>
        <end position="24"/>
    </location>
</feature>
<reference evidence="15" key="1">
    <citation type="submission" date="2022-10" db="EMBL/GenBank/DDBJ databases">
        <title>Determination and structural analysis of whole genome sequence of Sarocladium strictum F4-1.</title>
        <authorList>
            <person name="Hu L."/>
            <person name="Jiang Y."/>
        </authorList>
    </citation>
    <scope>NUCLEOTIDE SEQUENCE</scope>
    <source>
        <strain evidence="15">F4-1</strain>
    </source>
</reference>
<feature type="domain" description="RTR1-type" evidence="14">
    <location>
        <begin position="79"/>
        <end position="161"/>
    </location>
</feature>
<comment type="similarity">
    <text evidence="2 11 12">Belongs to the RPAP2 family.</text>
</comment>
<keyword evidence="7 12" id="KW-0904">Protein phosphatase</keyword>
<dbReference type="Proteomes" id="UP001175261">
    <property type="component" value="Unassembled WGS sequence"/>
</dbReference>
<sequence length="277" mass="31464">MATNPPILKGILRDRSDPSERPSNPRETAIQHATILQHRKDLELQILNSVILLSDYPRAEDPSYTAANPAPSDVKAFKQHVRLFQPSDYDDLIEERNCNKLCGYVLCRNPHIDTGSKSTWALRRGNVVKRKDLETWCSPKCAKRALYVKVQLNETAAWERVGIPDIQIELLEEDERHLTDEDKVAKKMEELKLDEQRQTAADQDALALERGQPAFASRKPVLDNVKLQEKEVATTTDANDVFEDEGDHLAIEGYKGKLDAKISKERNGDLETKTLRL</sequence>
<evidence type="ECO:0000256" key="4">
    <source>
        <dbReference type="ARBA" id="ARBA00022771"/>
    </source>
</evidence>
<organism evidence="15 16">
    <name type="scientific">Sarocladium strictum</name>
    <name type="common">Black bundle disease fungus</name>
    <name type="synonym">Acremonium strictum</name>
    <dbReference type="NCBI Taxonomy" id="5046"/>
    <lineage>
        <taxon>Eukaryota</taxon>
        <taxon>Fungi</taxon>
        <taxon>Dikarya</taxon>
        <taxon>Ascomycota</taxon>
        <taxon>Pezizomycotina</taxon>
        <taxon>Sordariomycetes</taxon>
        <taxon>Hypocreomycetidae</taxon>
        <taxon>Hypocreales</taxon>
        <taxon>Sarocladiaceae</taxon>
        <taxon>Sarocladium</taxon>
    </lineage>
</organism>
<dbReference type="PANTHER" id="PTHR14732:SF0">
    <property type="entry name" value="RNA POLYMERASE II SUBUNIT B1 CTD PHOSPHATASE RPAP2-RELATED"/>
    <property type="match status" value="1"/>
</dbReference>
<evidence type="ECO:0000256" key="9">
    <source>
        <dbReference type="ARBA" id="ARBA00047761"/>
    </source>
</evidence>
<comment type="caution">
    <text evidence="15">The sequence shown here is derived from an EMBL/GenBank/DDBJ whole genome shotgun (WGS) entry which is preliminary data.</text>
</comment>
<dbReference type="GO" id="GO:0043175">
    <property type="term" value="F:RNA polymerase core enzyme binding"/>
    <property type="evidence" value="ECO:0007669"/>
    <property type="project" value="UniProtKB-UniRule"/>
</dbReference>
<keyword evidence="4 12" id="KW-0863">Zinc-finger</keyword>
<evidence type="ECO:0000256" key="8">
    <source>
        <dbReference type="ARBA" id="ARBA00023242"/>
    </source>
</evidence>
<feature type="region of interest" description="Disordered" evidence="13">
    <location>
        <begin position="1"/>
        <end position="26"/>
    </location>
</feature>
<evidence type="ECO:0000256" key="2">
    <source>
        <dbReference type="ARBA" id="ARBA00005676"/>
    </source>
</evidence>
<evidence type="ECO:0000256" key="6">
    <source>
        <dbReference type="ARBA" id="ARBA00022833"/>
    </source>
</evidence>
<comment type="function">
    <text evidence="12">Putative RNA polymerase II subunit B1 C-terminal domain (CTD) phosphatase involved in RNA polymerase II transcription regulation.</text>
</comment>
<comment type="catalytic activity">
    <reaction evidence="10 12">
        <text>O-phospho-L-threonyl-[protein] + H2O = L-threonyl-[protein] + phosphate</text>
        <dbReference type="Rhea" id="RHEA:47004"/>
        <dbReference type="Rhea" id="RHEA-COMP:11060"/>
        <dbReference type="Rhea" id="RHEA-COMP:11605"/>
        <dbReference type="ChEBI" id="CHEBI:15377"/>
        <dbReference type="ChEBI" id="CHEBI:30013"/>
        <dbReference type="ChEBI" id="CHEBI:43474"/>
        <dbReference type="ChEBI" id="CHEBI:61977"/>
        <dbReference type="EC" id="3.1.3.16"/>
    </reaction>
</comment>
<dbReference type="PANTHER" id="PTHR14732">
    <property type="entry name" value="RNA POLYMERASE II SUBUNIT B1 CTD PHOSPHATASE RPAP2-RELATED"/>
    <property type="match status" value="1"/>
</dbReference>
<evidence type="ECO:0000256" key="10">
    <source>
        <dbReference type="ARBA" id="ARBA00048336"/>
    </source>
</evidence>
<dbReference type="GO" id="GO:0008420">
    <property type="term" value="F:RNA polymerase II CTD heptapeptide repeat phosphatase activity"/>
    <property type="evidence" value="ECO:0007669"/>
    <property type="project" value="UniProtKB-UniRule"/>
</dbReference>
<evidence type="ECO:0000256" key="12">
    <source>
        <dbReference type="RuleBase" id="RU367080"/>
    </source>
</evidence>
<comment type="subcellular location">
    <subcellularLocation>
        <location evidence="1 12">Nucleus</location>
    </subcellularLocation>
</comment>
<evidence type="ECO:0000256" key="1">
    <source>
        <dbReference type="ARBA" id="ARBA00004123"/>
    </source>
</evidence>
<dbReference type="GO" id="GO:0008270">
    <property type="term" value="F:zinc ion binding"/>
    <property type="evidence" value="ECO:0007669"/>
    <property type="project" value="UniProtKB-KW"/>
</dbReference>
<evidence type="ECO:0000313" key="15">
    <source>
        <dbReference type="EMBL" id="KAK0386130.1"/>
    </source>
</evidence>
<name>A0AA39GF15_SARSR</name>
<evidence type="ECO:0000259" key="14">
    <source>
        <dbReference type="PROSITE" id="PS51479"/>
    </source>
</evidence>
<dbReference type="InterPro" id="IPR007308">
    <property type="entry name" value="Rtr1/RPAP2_dom"/>
</dbReference>
<keyword evidence="6 12" id="KW-0862">Zinc</keyword>